<dbReference type="SUPFAM" id="SSF160246">
    <property type="entry name" value="EspE N-terminal domain-like"/>
    <property type="match status" value="1"/>
</dbReference>
<name>A0A9X2FFZ9_9BACT</name>
<feature type="domain" description="Bacterial type II secretion system protein E" evidence="4">
    <location>
        <begin position="379"/>
        <end position="393"/>
    </location>
</feature>
<dbReference type="InterPro" id="IPR037257">
    <property type="entry name" value="T2SS_E_N_sf"/>
</dbReference>
<evidence type="ECO:0000256" key="3">
    <source>
        <dbReference type="ARBA" id="ARBA00022840"/>
    </source>
</evidence>
<sequence length="565" mass="62578">METGALLVKRGLLTAEQVAELSQSVNGGPERLEMAAVDHGWVNEEDVLEALGQEIGVDVIDLEHTDVDLSLLNEFPQRLIHRFDLFPVRRDNGSIVVATNNPFDFYALDELANHTGTHIEPVLAERRQIAERIKNHLGVGSETVEGLLAARQDEIQLLEEIDADDAELAAEAQEASVVRLVNEILLEAVETRASDVHIESQGAGIKIRYRIDGILHAQPVPPEINHFHAAIVSRLKIMARLNIAEKRLPQDGRIKLRVAGREVDVRVSVIPMIHGESIVMRLLDKGSMEFSLTKLGMGAEMYGSFGQYIRIPHGIVLVTGPTGSGKTTTLYSSLLEIKSEDTKIITTEDPVEYQLDGINQIQVHPKIGLTFAASLRSILRHDPDVVLVGEIRDHETAENAIQAALTGHLVFSTLHTNDAPSAYTRLVDMGIEPFLVASTIEAVMAQRLVRRLCPECKEAYTPDRGDLPKDFPWDDFQEAGGKLYHPRGCRKCREIGYAGRQGIYELCPTTDSVRQLAHDRASSWEIRQAALKDGMHTLRQDAWKKALGGSTTVEEVLRVTKGDMI</sequence>
<keyword evidence="3" id="KW-0067">ATP-binding</keyword>
<dbReference type="InterPro" id="IPR001482">
    <property type="entry name" value="T2SS/T4SS_dom"/>
</dbReference>
<dbReference type="Gene3D" id="3.30.300.160">
    <property type="entry name" value="Type II secretion system, protein E, N-terminal domain"/>
    <property type="match status" value="1"/>
</dbReference>
<evidence type="ECO:0000259" key="4">
    <source>
        <dbReference type="PROSITE" id="PS00662"/>
    </source>
</evidence>
<dbReference type="PANTHER" id="PTHR30258">
    <property type="entry name" value="TYPE II SECRETION SYSTEM PROTEIN GSPE-RELATED"/>
    <property type="match status" value="1"/>
</dbReference>
<proteinExistence type="inferred from homology"/>
<dbReference type="InterPro" id="IPR007831">
    <property type="entry name" value="T2SS_GspE_N"/>
</dbReference>
<dbReference type="Gene3D" id="3.40.50.300">
    <property type="entry name" value="P-loop containing nucleotide triphosphate hydrolases"/>
    <property type="match status" value="1"/>
</dbReference>
<dbReference type="CDD" id="cd01129">
    <property type="entry name" value="PulE-GspE-like"/>
    <property type="match status" value="1"/>
</dbReference>
<comment type="caution">
    <text evidence="5">The sequence shown here is derived from an EMBL/GenBank/DDBJ whole genome shotgun (WGS) entry which is preliminary data.</text>
</comment>
<dbReference type="GO" id="GO:0016887">
    <property type="term" value="F:ATP hydrolysis activity"/>
    <property type="evidence" value="ECO:0007669"/>
    <property type="project" value="TreeGrafter"/>
</dbReference>
<evidence type="ECO:0000313" key="5">
    <source>
        <dbReference type="EMBL" id="MCO6047598.1"/>
    </source>
</evidence>
<dbReference type="RefSeq" id="WP_252855708.1">
    <property type="nucleotide sequence ID" value="NZ_JAMXLR010000092.1"/>
</dbReference>
<reference evidence="5" key="1">
    <citation type="submission" date="2022-06" db="EMBL/GenBank/DDBJ databases">
        <title>Aeoliella straminimaris, a novel planctomycete from sediments.</title>
        <authorList>
            <person name="Vitorino I.R."/>
            <person name="Lage O.M."/>
        </authorList>
    </citation>
    <scope>NUCLEOTIDE SEQUENCE</scope>
    <source>
        <strain evidence="5">ICT_H6.2</strain>
    </source>
</reference>
<dbReference type="InterPro" id="IPR003593">
    <property type="entry name" value="AAA+_ATPase"/>
</dbReference>
<dbReference type="GO" id="GO:0005886">
    <property type="term" value="C:plasma membrane"/>
    <property type="evidence" value="ECO:0007669"/>
    <property type="project" value="TreeGrafter"/>
</dbReference>
<accession>A0A9X2FFZ9</accession>
<dbReference type="SMART" id="SM00382">
    <property type="entry name" value="AAA"/>
    <property type="match status" value="1"/>
</dbReference>
<comment type="similarity">
    <text evidence="1">Belongs to the GSP E family.</text>
</comment>
<dbReference type="FunFam" id="3.30.450.90:FF:000001">
    <property type="entry name" value="Type II secretion system ATPase GspE"/>
    <property type="match status" value="1"/>
</dbReference>
<dbReference type="Pfam" id="PF05157">
    <property type="entry name" value="MshEN"/>
    <property type="match status" value="1"/>
</dbReference>
<protein>
    <submittedName>
        <fullName evidence="5">GspE/PulE family protein</fullName>
    </submittedName>
</protein>
<dbReference type="PANTHER" id="PTHR30258:SF2">
    <property type="entry name" value="COMG OPERON PROTEIN 1"/>
    <property type="match status" value="1"/>
</dbReference>
<dbReference type="AlphaFoldDB" id="A0A9X2FFZ9"/>
<dbReference type="Gene3D" id="3.30.450.90">
    <property type="match status" value="1"/>
</dbReference>
<dbReference type="EMBL" id="JAMXLR010000092">
    <property type="protein sequence ID" value="MCO6047598.1"/>
    <property type="molecule type" value="Genomic_DNA"/>
</dbReference>
<gene>
    <name evidence="5" type="ORF">NG895_27145</name>
</gene>
<dbReference type="SUPFAM" id="SSF52540">
    <property type="entry name" value="P-loop containing nucleoside triphosphate hydrolases"/>
    <property type="match status" value="1"/>
</dbReference>
<dbReference type="Pfam" id="PF00437">
    <property type="entry name" value="T2SSE"/>
    <property type="match status" value="1"/>
</dbReference>
<keyword evidence="2" id="KW-0547">Nucleotide-binding</keyword>
<dbReference type="InterPro" id="IPR027417">
    <property type="entry name" value="P-loop_NTPase"/>
</dbReference>
<dbReference type="GO" id="GO:0005524">
    <property type="term" value="F:ATP binding"/>
    <property type="evidence" value="ECO:0007669"/>
    <property type="project" value="UniProtKB-KW"/>
</dbReference>
<evidence type="ECO:0000256" key="2">
    <source>
        <dbReference type="ARBA" id="ARBA00022741"/>
    </source>
</evidence>
<evidence type="ECO:0000256" key="1">
    <source>
        <dbReference type="ARBA" id="ARBA00006611"/>
    </source>
</evidence>
<evidence type="ECO:0000313" key="6">
    <source>
        <dbReference type="Proteomes" id="UP001155241"/>
    </source>
</evidence>
<dbReference type="FunFam" id="3.40.50.300:FF:000398">
    <property type="entry name" value="Type IV pilus assembly ATPase PilB"/>
    <property type="match status" value="1"/>
</dbReference>
<keyword evidence="6" id="KW-1185">Reference proteome</keyword>
<organism evidence="5 6">
    <name type="scientific">Aeoliella straminimaris</name>
    <dbReference type="NCBI Taxonomy" id="2954799"/>
    <lineage>
        <taxon>Bacteria</taxon>
        <taxon>Pseudomonadati</taxon>
        <taxon>Planctomycetota</taxon>
        <taxon>Planctomycetia</taxon>
        <taxon>Pirellulales</taxon>
        <taxon>Lacipirellulaceae</taxon>
        <taxon>Aeoliella</taxon>
    </lineage>
</organism>
<dbReference type="PROSITE" id="PS00662">
    <property type="entry name" value="T2SP_E"/>
    <property type="match status" value="1"/>
</dbReference>
<dbReference type="Proteomes" id="UP001155241">
    <property type="component" value="Unassembled WGS sequence"/>
</dbReference>